<gene>
    <name evidence="1" type="ORF">HaLaN_14652</name>
</gene>
<feature type="non-terminal residue" evidence="1">
    <location>
        <position position="109"/>
    </location>
</feature>
<protein>
    <submittedName>
        <fullName evidence="1">ANK_REP_REGION domain-containing protein</fullName>
    </submittedName>
</protein>
<evidence type="ECO:0000313" key="2">
    <source>
        <dbReference type="Proteomes" id="UP000485058"/>
    </source>
</evidence>
<proteinExistence type="predicted"/>
<organism evidence="1 2">
    <name type="scientific">Haematococcus lacustris</name>
    <name type="common">Green alga</name>
    <name type="synonym">Haematococcus pluvialis</name>
    <dbReference type="NCBI Taxonomy" id="44745"/>
    <lineage>
        <taxon>Eukaryota</taxon>
        <taxon>Viridiplantae</taxon>
        <taxon>Chlorophyta</taxon>
        <taxon>core chlorophytes</taxon>
        <taxon>Chlorophyceae</taxon>
        <taxon>CS clade</taxon>
        <taxon>Chlamydomonadales</taxon>
        <taxon>Haematococcaceae</taxon>
        <taxon>Haematococcus</taxon>
    </lineage>
</organism>
<keyword evidence="2" id="KW-1185">Reference proteome</keyword>
<feature type="non-terminal residue" evidence="1">
    <location>
        <position position="1"/>
    </location>
</feature>
<sequence>MRSGQDWINVRNAAQLTALSLALASASPDALVGAVLAAGADLGQDGRQLLSSALDSRRDGLVAEFIKVLKPEVLQALGLSFRRLAELQLVEASLAWVKRFQREQTDELA</sequence>
<accession>A0A699Z5L4</accession>
<evidence type="ECO:0000313" key="1">
    <source>
        <dbReference type="EMBL" id="GFH17927.1"/>
    </source>
</evidence>
<reference evidence="1 2" key="1">
    <citation type="submission" date="2020-02" db="EMBL/GenBank/DDBJ databases">
        <title>Draft genome sequence of Haematococcus lacustris strain NIES-144.</title>
        <authorList>
            <person name="Morimoto D."/>
            <person name="Nakagawa S."/>
            <person name="Yoshida T."/>
            <person name="Sawayama S."/>
        </authorList>
    </citation>
    <scope>NUCLEOTIDE SEQUENCE [LARGE SCALE GENOMIC DNA]</scope>
    <source>
        <strain evidence="1 2">NIES-144</strain>
    </source>
</reference>
<name>A0A699Z5L4_HAELA</name>
<dbReference type="AlphaFoldDB" id="A0A699Z5L4"/>
<dbReference type="EMBL" id="BLLF01001224">
    <property type="protein sequence ID" value="GFH17927.1"/>
    <property type="molecule type" value="Genomic_DNA"/>
</dbReference>
<dbReference type="Proteomes" id="UP000485058">
    <property type="component" value="Unassembled WGS sequence"/>
</dbReference>
<comment type="caution">
    <text evidence="1">The sequence shown here is derived from an EMBL/GenBank/DDBJ whole genome shotgun (WGS) entry which is preliminary data.</text>
</comment>